<keyword evidence="3" id="KW-1185">Reference proteome</keyword>
<protein>
    <recommendedName>
        <fullName evidence="4">YgiT-type zinc finger domain protein</fullName>
    </recommendedName>
</protein>
<organism evidence="1">
    <name type="scientific">Agrobacterium rosae</name>
    <dbReference type="NCBI Taxonomy" id="1972867"/>
    <lineage>
        <taxon>Bacteria</taxon>
        <taxon>Pseudomonadati</taxon>
        <taxon>Pseudomonadota</taxon>
        <taxon>Alphaproteobacteria</taxon>
        <taxon>Hyphomicrobiales</taxon>
        <taxon>Rhizobiaceae</taxon>
        <taxon>Rhizobium/Agrobacterium group</taxon>
        <taxon>Agrobacterium</taxon>
    </lineage>
</organism>
<gene>
    <name evidence="1" type="ORF">RMR22_23105</name>
    <name evidence="2" type="ORF">RMS29_24390</name>
</gene>
<proteinExistence type="predicted"/>
<dbReference type="EMBL" id="JAVRAF010000014">
    <property type="protein sequence ID" value="MDX8305141.1"/>
    <property type="molecule type" value="Genomic_DNA"/>
</dbReference>
<comment type="caution">
    <text evidence="1">The sequence shown here is derived from an EMBL/GenBank/DDBJ whole genome shotgun (WGS) entry which is preliminary data.</text>
</comment>
<dbReference type="Proteomes" id="UP001277561">
    <property type="component" value="Unassembled WGS sequence"/>
</dbReference>
<accession>A0AAW9FPQ1</accession>
<dbReference type="RefSeq" id="WP_234625063.1">
    <property type="nucleotide sequence ID" value="NZ_CP192770.1"/>
</dbReference>
<evidence type="ECO:0000313" key="1">
    <source>
        <dbReference type="EMBL" id="MDX8305141.1"/>
    </source>
</evidence>
<name>A0AAW9FPQ1_9HYPH</name>
<sequence length="112" mass="12340">MKYICQNCSNSFAENELREIRNITERVMPGEIMPAGECPSCGALCHAPLHDAESPVFDALLLAYGSLCARMDPNKRPKTPIDWKTLDAAIAKGSGGKTYTTVMAERWKPPKL</sequence>
<evidence type="ECO:0000313" key="3">
    <source>
        <dbReference type="Proteomes" id="UP001277561"/>
    </source>
</evidence>
<dbReference type="EMBL" id="JAVRAD010000017">
    <property type="protein sequence ID" value="MDX8332350.1"/>
    <property type="molecule type" value="Genomic_DNA"/>
</dbReference>
<evidence type="ECO:0000313" key="2">
    <source>
        <dbReference type="EMBL" id="MDX8332350.1"/>
    </source>
</evidence>
<dbReference type="AlphaFoldDB" id="A0AAW9FPQ1"/>
<evidence type="ECO:0008006" key="4">
    <source>
        <dbReference type="Google" id="ProtNLM"/>
    </source>
</evidence>
<reference evidence="1 3" key="1">
    <citation type="journal article" date="2023" name="Phytobiomes J">
        <title>Deciphering the key players within the bacterial microbiota associated with aerial crown gall tumors on rhododendron: Insights into the gallobiome.</title>
        <authorList>
            <person name="Kuzmanovic N."/>
            <person name="Nesme J."/>
            <person name="Wolf J."/>
            <person name="Neumann-Schaal M."/>
            <person name="Petersen J."/>
            <person name="Fernandez-Gnecco G."/>
            <person name="Sproeer C."/>
            <person name="Bunk B."/>
            <person name="Overmann J."/>
            <person name="Sorensen S.J."/>
            <person name="Idczak E."/>
            <person name="Smalla K."/>
        </authorList>
    </citation>
    <scope>NUCLEOTIDE SEQUENCE</scope>
    <source>
        <strain evidence="1">Rho-11.1</strain>
        <strain evidence="3">rho-14.1</strain>
        <strain evidence="2">Rho-14.1</strain>
    </source>
</reference>